<keyword evidence="2" id="KW-0802">TPR repeat</keyword>
<keyword evidence="3" id="KW-0472">Membrane</keyword>
<keyword evidence="6" id="KW-1185">Reference proteome</keyword>
<dbReference type="OrthoDB" id="2335338at2759"/>
<evidence type="ECO:0000313" key="4">
    <source>
        <dbReference type="EMBL" id="CAD8138156.1"/>
    </source>
</evidence>
<protein>
    <recommendedName>
        <fullName evidence="7">Tetratricopeptide repeat protein</fullName>
    </recommendedName>
</protein>
<name>A0A8S1SDZ0_9CILI</name>
<dbReference type="Proteomes" id="UP000689195">
    <property type="component" value="Unassembled WGS sequence"/>
</dbReference>
<sequence length="215" mass="26168">MWKGQSLNLTHSHIHLIIFIKKDYKKESKCCDFAIQLNPKNDMAFNNKALSNLKKYQEATECYDKTIQLNQMLMLITTRVHYSFYLLAIALHQMKKIQQAIKFYDKALQVKVFTSFNQKFQRNLYLLLETNLKLKLVFLKLLMIKIIQRDNYQFYENHFIIYIIISYQYVLIPFFLILIYLLNKRNSQLYYYFNSTFLFQENEIQNFQFLSEYTI</sequence>
<keyword evidence="3" id="KW-1133">Transmembrane helix</keyword>
<keyword evidence="1" id="KW-0677">Repeat</keyword>
<dbReference type="InterPro" id="IPR019734">
    <property type="entry name" value="TPR_rpt"/>
</dbReference>
<dbReference type="EMBL" id="CAJJDO010000006">
    <property type="protein sequence ID" value="CAD8138158.1"/>
    <property type="molecule type" value="Genomic_DNA"/>
</dbReference>
<organism evidence="5 6">
    <name type="scientific">Paramecium pentaurelia</name>
    <dbReference type="NCBI Taxonomy" id="43138"/>
    <lineage>
        <taxon>Eukaryota</taxon>
        <taxon>Sar</taxon>
        <taxon>Alveolata</taxon>
        <taxon>Ciliophora</taxon>
        <taxon>Intramacronucleata</taxon>
        <taxon>Oligohymenophorea</taxon>
        <taxon>Peniculida</taxon>
        <taxon>Parameciidae</taxon>
        <taxon>Paramecium</taxon>
    </lineage>
</organism>
<evidence type="ECO:0000256" key="2">
    <source>
        <dbReference type="ARBA" id="ARBA00022803"/>
    </source>
</evidence>
<proteinExistence type="predicted"/>
<dbReference type="PANTHER" id="PTHR44943">
    <property type="entry name" value="CELLULOSE SYNTHASE OPERON PROTEIN C"/>
    <property type="match status" value="1"/>
</dbReference>
<dbReference type="InterPro" id="IPR051685">
    <property type="entry name" value="Ycf3/AcsC/BcsC/TPR_MFPF"/>
</dbReference>
<reference evidence="5" key="1">
    <citation type="submission" date="2021-01" db="EMBL/GenBank/DDBJ databases">
        <authorList>
            <consortium name="Genoscope - CEA"/>
            <person name="William W."/>
        </authorList>
    </citation>
    <scope>NUCLEOTIDE SEQUENCE</scope>
</reference>
<evidence type="ECO:0000256" key="1">
    <source>
        <dbReference type="ARBA" id="ARBA00022737"/>
    </source>
</evidence>
<feature type="transmembrane region" description="Helical" evidence="3">
    <location>
        <begin position="73"/>
        <end position="92"/>
    </location>
</feature>
<accession>A0A8S1SDZ0</accession>
<feature type="transmembrane region" description="Helical" evidence="3">
    <location>
        <begin position="159"/>
        <end position="182"/>
    </location>
</feature>
<evidence type="ECO:0000313" key="5">
    <source>
        <dbReference type="EMBL" id="CAD8138158.1"/>
    </source>
</evidence>
<comment type="caution">
    <text evidence="5">The sequence shown here is derived from an EMBL/GenBank/DDBJ whole genome shotgun (WGS) entry which is preliminary data.</text>
</comment>
<gene>
    <name evidence="4" type="ORF">PPENT_87.1.T0060479</name>
    <name evidence="5" type="ORF">PPENT_87.1.T0060480</name>
</gene>
<dbReference type="AlphaFoldDB" id="A0A8S1SDZ0"/>
<evidence type="ECO:0008006" key="7">
    <source>
        <dbReference type="Google" id="ProtNLM"/>
    </source>
</evidence>
<dbReference type="PANTHER" id="PTHR44943:SF4">
    <property type="entry name" value="TPR REPEAT-CONTAINING PROTEIN MJ0798"/>
    <property type="match status" value="1"/>
</dbReference>
<evidence type="ECO:0000256" key="3">
    <source>
        <dbReference type="SAM" id="Phobius"/>
    </source>
</evidence>
<keyword evidence="3" id="KW-0812">Transmembrane</keyword>
<evidence type="ECO:0000313" key="6">
    <source>
        <dbReference type="Proteomes" id="UP000689195"/>
    </source>
</evidence>
<dbReference type="EMBL" id="CAJJDO010000006">
    <property type="protein sequence ID" value="CAD8138156.1"/>
    <property type="molecule type" value="Genomic_DNA"/>
</dbReference>
<dbReference type="SMART" id="SM00028">
    <property type="entry name" value="TPR"/>
    <property type="match status" value="3"/>
</dbReference>